<organism evidence="2">
    <name type="scientific">Chromera velia CCMP2878</name>
    <dbReference type="NCBI Taxonomy" id="1169474"/>
    <lineage>
        <taxon>Eukaryota</taxon>
        <taxon>Sar</taxon>
        <taxon>Alveolata</taxon>
        <taxon>Colpodellida</taxon>
        <taxon>Chromeraceae</taxon>
        <taxon>Chromera</taxon>
    </lineage>
</organism>
<proteinExistence type="predicted"/>
<feature type="compositionally biased region" description="Basic and acidic residues" evidence="1">
    <location>
        <begin position="129"/>
        <end position="145"/>
    </location>
</feature>
<dbReference type="VEuPathDB" id="CryptoDB:Cvel_25944"/>
<feature type="region of interest" description="Disordered" evidence="1">
    <location>
        <begin position="116"/>
        <end position="145"/>
    </location>
</feature>
<accession>A0A0G4HBG1</accession>
<evidence type="ECO:0000256" key="1">
    <source>
        <dbReference type="SAM" id="MobiDB-lite"/>
    </source>
</evidence>
<protein>
    <submittedName>
        <fullName evidence="2">Uncharacterized protein</fullName>
    </submittedName>
</protein>
<dbReference type="AlphaFoldDB" id="A0A0G4HBG1"/>
<reference evidence="2" key="1">
    <citation type="submission" date="2014-11" db="EMBL/GenBank/DDBJ databases">
        <authorList>
            <person name="Otto D Thomas"/>
            <person name="Naeem Raeece"/>
        </authorList>
    </citation>
    <scope>NUCLEOTIDE SEQUENCE</scope>
</reference>
<name>A0A0G4HBG1_9ALVE</name>
<gene>
    <name evidence="2" type="ORF">Cvel_25944</name>
</gene>
<sequence length="145" mass="16181">MAKTMNVAWMPEHIPLRNEVLTSISRAALAAKPRAGMTQAEKEKAVRQKLLNMSAHLVRTKAHLRSLSVHFDSWRRLATSRALQQASLGLKELKEKAFFIWSLSVRKKRQVCCDGGREGKKRAFGGSGKGKDPKSGVQVEEKVSK</sequence>
<dbReference type="EMBL" id="CDMZ01002208">
    <property type="protein sequence ID" value="CEM41312.1"/>
    <property type="molecule type" value="Genomic_DNA"/>
</dbReference>
<evidence type="ECO:0000313" key="2">
    <source>
        <dbReference type="EMBL" id="CEM41312.1"/>
    </source>
</evidence>